<evidence type="ECO:0000256" key="6">
    <source>
        <dbReference type="ARBA" id="ARBA00022759"/>
    </source>
</evidence>
<evidence type="ECO:0000313" key="11">
    <source>
        <dbReference type="Proteomes" id="UP000245634"/>
    </source>
</evidence>
<keyword evidence="2 9" id="KW-0690">Ribosome biogenesis</keyword>
<dbReference type="PANTHER" id="PTHR46986:SF1">
    <property type="entry name" value="ENDORIBONUCLEASE YBEY, CHLOROPLASTIC"/>
    <property type="match status" value="1"/>
</dbReference>
<comment type="subcellular location">
    <subcellularLocation>
        <location evidence="9">Cytoplasm</location>
    </subcellularLocation>
</comment>
<evidence type="ECO:0000256" key="3">
    <source>
        <dbReference type="ARBA" id="ARBA00022552"/>
    </source>
</evidence>
<evidence type="ECO:0000313" key="10">
    <source>
        <dbReference type="EMBL" id="PWK08407.1"/>
    </source>
</evidence>
<dbReference type="PROSITE" id="PS01306">
    <property type="entry name" value="UPF0054"/>
    <property type="match status" value="1"/>
</dbReference>
<dbReference type="EMBL" id="QGGL01000015">
    <property type="protein sequence ID" value="PWK08407.1"/>
    <property type="molecule type" value="Genomic_DNA"/>
</dbReference>
<keyword evidence="6 9" id="KW-0255">Endonuclease</keyword>
<keyword evidence="7 9" id="KW-0378">Hydrolase</keyword>
<dbReference type="GO" id="GO:0006364">
    <property type="term" value="P:rRNA processing"/>
    <property type="evidence" value="ECO:0007669"/>
    <property type="project" value="UniProtKB-UniRule"/>
</dbReference>
<keyword evidence="5 9" id="KW-0479">Metal-binding</keyword>
<dbReference type="EC" id="3.1.-.-" evidence="9"/>
<dbReference type="Pfam" id="PF02130">
    <property type="entry name" value="YbeY"/>
    <property type="match status" value="1"/>
</dbReference>
<dbReference type="Proteomes" id="UP000245634">
    <property type="component" value="Unassembled WGS sequence"/>
</dbReference>
<comment type="function">
    <text evidence="9">Single strand-specific metallo-endoribonuclease involved in late-stage 70S ribosome quality control and in maturation of the 3' terminus of the 16S rRNA.</text>
</comment>
<evidence type="ECO:0000256" key="4">
    <source>
        <dbReference type="ARBA" id="ARBA00022722"/>
    </source>
</evidence>
<comment type="caution">
    <text evidence="10">The sequence shown here is derived from an EMBL/GenBank/DDBJ whole genome shotgun (WGS) entry which is preliminary data.</text>
</comment>
<dbReference type="GO" id="GO:0004521">
    <property type="term" value="F:RNA endonuclease activity"/>
    <property type="evidence" value="ECO:0007669"/>
    <property type="project" value="UniProtKB-UniRule"/>
</dbReference>
<evidence type="ECO:0000256" key="1">
    <source>
        <dbReference type="ARBA" id="ARBA00010875"/>
    </source>
</evidence>
<dbReference type="SUPFAM" id="SSF55486">
    <property type="entry name" value="Metalloproteases ('zincins'), catalytic domain"/>
    <property type="match status" value="1"/>
</dbReference>
<feature type="binding site" evidence="9">
    <location>
        <position position="143"/>
    </location>
    <ligand>
        <name>Zn(2+)</name>
        <dbReference type="ChEBI" id="CHEBI:29105"/>
        <note>catalytic</note>
    </ligand>
</feature>
<evidence type="ECO:0000256" key="5">
    <source>
        <dbReference type="ARBA" id="ARBA00022723"/>
    </source>
</evidence>
<gene>
    <name evidence="9" type="primary">ybeY</name>
    <name evidence="10" type="ORF">C7459_11559</name>
</gene>
<dbReference type="OrthoDB" id="9807740at2"/>
<reference evidence="10 11" key="1">
    <citation type="submission" date="2018-05" db="EMBL/GenBank/DDBJ databases">
        <title>Genomic Encyclopedia of Type Strains, Phase IV (KMG-IV): sequencing the most valuable type-strain genomes for metagenomic binning, comparative biology and taxonomic classification.</title>
        <authorList>
            <person name="Goeker M."/>
        </authorList>
    </citation>
    <scope>NUCLEOTIDE SEQUENCE [LARGE SCALE GENOMIC DNA]</scope>
    <source>
        <strain evidence="10 11">DSM 18773</strain>
    </source>
</reference>
<dbReference type="NCBIfam" id="TIGR00043">
    <property type="entry name" value="rRNA maturation RNase YbeY"/>
    <property type="match status" value="1"/>
</dbReference>
<evidence type="ECO:0000256" key="2">
    <source>
        <dbReference type="ARBA" id="ARBA00022517"/>
    </source>
</evidence>
<keyword evidence="8 9" id="KW-0862">Zinc</keyword>
<dbReference type="Gene3D" id="3.40.390.30">
    <property type="entry name" value="Metalloproteases ('zincins'), catalytic domain"/>
    <property type="match status" value="1"/>
</dbReference>
<dbReference type="GO" id="GO:0004222">
    <property type="term" value="F:metalloendopeptidase activity"/>
    <property type="evidence" value="ECO:0007669"/>
    <property type="project" value="InterPro"/>
</dbReference>
<organism evidence="10 11">
    <name type="scientific">Tumebacillus permanentifrigoris</name>
    <dbReference type="NCBI Taxonomy" id="378543"/>
    <lineage>
        <taxon>Bacteria</taxon>
        <taxon>Bacillati</taxon>
        <taxon>Bacillota</taxon>
        <taxon>Bacilli</taxon>
        <taxon>Bacillales</taxon>
        <taxon>Alicyclobacillaceae</taxon>
        <taxon>Tumebacillus</taxon>
    </lineage>
</organism>
<dbReference type="InterPro" id="IPR023091">
    <property type="entry name" value="MetalPrtase_cat_dom_sf_prd"/>
</dbReference>
<keyword evidence="9" id="KW-0963">Cytoplasm</keyword>
<keyword evidence="4 9" id="KW-0540">Nuclease</keyword>
<dbReference type="AlphaFoldDB" id="A0A316D721"/>
<comment type="cofactor">
    <cofactor evidence="9">
        <name>Zn(2+)</name>
        <dbReference type="ChEBI" id="CHEBI:29105"/>
    </cofactor>
    <text evidence="9">Binds 1 zinc ion.</text>
</comment>
<protein>
    <recommendedName>
        <fullName evidence="9">Endoribonuclease YbeY</fullName>
        <ecNumber evidence="9">3.1.-.-</ecNumber>
    </recommendedName>
</protein>
<dbReference type="GO" id="GO:0008270">
    <property type="term" value="F:zinc ion binding"/>
    <property type="evidence" value="ECO:0007669"/>
    <property type="project" value="UniProtKB-UniRule"/>
</dbReference>
<comment type="similarity">
    <text evidence="1 9">Belongs to the endoribonuclease YbeY family.</text>
</comment>
<evidence type="ECO:0000256" key="9">
    <source>
        <dbReference type="HAMAP-Rule" id="MF_00009"/>
    </source>
</evidence>
<feature type="binding site" evidence="9">
    <location>
        <position position="137"/>
    </location>
    <ligand>
        <name>Zn(2+)</name>
        <dbReference type="ChEBI" id="CHEBI:29105"/>
        <note>catalytic</note>
    </ligand>
</feature>
<proteinExistence type="inferred from homology"/>
<accession>A0A316D721</accession>
<dbReference type="GO" id="GO:0005737">
    <property type="term" value="C:cytoplasm"/>
    <property type="evidence" value="ECO:0007669"/>
    <property type="project" value="UniProtKB-SubCell"/>
</dbReference>
<keyword evidence="3 9" id="KW-0698">rRNA processing</keyword>
<evidence type="ECO:0000256" key="8">
    <source>
        <dbReference type="ARBA" id="ARBA00022833"/>
    </source>
</evidence>
<feature type="binding site" evidence="9">
    <location>
        <position position="133"/>
    </location>
    <ligand>
        <name>Zn(2+)</name>
        <dbReference type="ChEBI" id="CHEBI:29105"/>
        <note>catalytic</note>
    </ligand>
</feature>
<dbReference type="HAMAP" id="MF_00009">
    <property type="entry name" value="Endoribonucl_YbeY"/>
    <property type="match status" value="1"/>
</dbReference>
<evidence type="ECO:0000256" key="7">
    <source>
        <dbReference type="ARBA" id="ARBA00022801"/>
    </source>
</evidence>
<name>A0A316D721_9BACL</name>
<dbReference type="InterPro" id="IPR002036">
    <property type="entry name" value="YbeY"/>
</dbReference>
<keyword evidence="11" id="KW-1185">Reference proteome</keyword>
<dbReference type="RefSeq" id="WP_109690370.1">
    <property type="nucleotide sequence ID" value="NZ_QGGL01000015.1"/>
</dbReference>
<dbReference type="PANTHER" id="PTHR46986">
    <property type="entry name" value="ENDORIBONUCLEASE YBEY, CHLOROPLASTIC"/>
    <property type="match status" value="1"/>
</dbReference>
<sequence>MSEENIERIIVEVVDEHGEEFAFHVEELLTQAIRAAARYEEIAAGEVVVSLVDDEAIQELNKTYRGKDAPTDVLSFAMQEGEDDEMEIHFDEADEVEEDTTLGDIIISIPTCKRQAEEYGHSFERELAFLAVHGFLHLIGYDHMTPEDEKEMFSRQEAILETAGFTRG</sequence>
<dbReference type="InterPro" id="IPR020549">
    <property type="entry name" value="YbeY_CS"/>
</dbReference>